<organism evidence="2 3">
    <name type="scientific">Pseudonocardia broussonetiae</name>
    <dbReference type="NCBI Taxonomy" id="2736640"/>
    <lineage>
        <taxon>Bacteria</taxon>
        <taxon>Bacillati</taxon>
        <taxon>Actinomycetota</taxon>
        <taxon>Actinomycetes</taxon>
        <taxon>Pseudonocardiales</taxon>
        <taxon>Pseudonocardiaceae</taxon>
        <taxon>Pseudonocardia</taxon>
    </lineage>
</organism>
<keyword evidence="3" id="KW-1185">Reference proteome</keyword>
<feature type="domain" description="Orc1-like AAA ATPase" evidence="1">
    <location>
        <begin position="4"/>
        <end position="127"/>
    </location>
</feature>
<dbReference type="AlphaFoldDB" id="A0A6M6JF73"/>
<dbReference type="SUPFAM" id="SSF52540">
    <property type="entry name" value="P-loop containing nucleoside triphosphate hydrolases"/>
    <property type="match status" value="1"/>
</dbReference>
<dbReference type="Pfam" id="PF13191">
    <property type="entry name" value="AAA_16"/>
    <property type="match status" value="1"/>
</dbReference>
<evidence type="ECO:0000313" key="3">
    <source>
        <dbReference type="Proteomes" id="UP000505377"/>
    </source>
</evidence>
<gene>
    <name evidence="2" type="ORF">HOP40_12850</name>
</gene>
<dbReference type="KEGG" id="pbro:HOP40_12850"/>
<evidence type="ECO:0000313" key="2">
    <source>
        <dbReference type="EMBL" id="QJY46594.1"/>
    </source>
</evidence>
<reference evidence="2 3" key="1">
    <citation type="submission" date="2020-05" db="EMBL/GenBank/DDBJ databases">
        <authorList>
            <person name="Mo P."/>
        </authorList>
    </citation>
    <scope>NUCLEOTIDE SEQUENCE [LARGE SCALE GENOMIC DNA]</scope>
    <source>
        <strain evidence="2 3">Gen01</strain>
    </source>
</reference>
<proteinExistence type="predicted"/>
<keyword evidence="2" id="KW-0547">Nucleotide-binding</keyword>
<evidence type="ECO:0000259" key="1">
    <source>
        <dbReference type="Pfam" id="PF13191"/>
    </source>
</evidence>
<protein>
    <submittedName>
        <fullName evidence="2">ATP-binding protein</fullName>
    </submittedName>
</protein>
<dbReference type="Proteomes" id="UP000505377">
    <property type="component" value="Chromosome"/>
</dbReference>
<dbReference type="PANTHER" id="PTHR34704:SF1">
    <property type="entry name" value="ATPASE"/>
    <property type="match status" value="1"/>
</dbReference>
<dbReference type="Gene3D" id="3.40.50.300">
    <property type="entry name" value="P-loop containing nucleotide triphosphate hydrolases"/>
    <property type="match status" value="1"/>
</dbReference>
<dbReference type="PANTHER" id="PTHR34704">
    <property type="entry name" value="ATPASE"/>
    <property type="match status" value="1"/>
</dbReference>
<dbReference type="EMBL" id="CP053564">
    <property type="protein sequence ID" value="QJY46594.1"/>
    <property type="molecule type" value="Genomic_DNA"/>
</dbReference>
<accession>A0A6M6JF73</accession>
<dbReference type="RefSeq" id="WP_172158077.1">
    <property type="nucleotide sequence ID" value="NZ_CP053564.1"/>
</dbReference>
<keyword evidence="2" id="KW-0067">ATP-binding</keyword>
<sequence>MASRFVGRQRELGLLAKRLDRVRTTGAGAALTLRGRRQVGKSRLVQEFCDRAGVPYVFSAAIKGASPVEAVTQFLADLRSSGIGADPELQPAAAGGWPDAFRALATALPDRPTIVVLDELPWLAEQDPLFDGALQNAWDRLLVRRPVLLLLLGSDVHMMDRLTAHDQPFYGRADTLVLDPLTVAETGRATGLTGADAVDAHLVSGGLPGILRSWPHGLPALAFLEQECDDPASAVFGVPESSLLAEFPLPDQARRVLEAVGSGERTHATIAAAAGGGRSPVPSGSLSPLLGRLVADKRVLAVDEPLAVRPGRPALYRVADPSLRLYLAMLREAHELSRRGRPGTAIELVRRRWTSWRGRAVEPLVRQSLELAAADGRLPFPDVRVVGGWWNRQFDPEVDLVGADRGPVARSIGFVGSVKWLGTPFDRHDLAALRRAATAVPGHDPAATGTVVVSLSGTEPGLDLGAVLWTADDVVDAWR</sequence>
<dbReference type="GO" id="GO:0005524">
    <property type="term" value="F:ATP binding"/>
    <property type="evidence" value="ECO:0007669"/>
    <property type="project" value="UniProtKB-KW"/>
</dbReference>
<dbReference type="InterPro" id="IPR041664">
    <property type="entry name" value="AAA_16"/>
</dbReference>
<name>A0A6M6JF73_9PSEU</name>
<dbReference type="InterPro" id="IPR027417">
    <property type="entry name" value="P-loop_NTPase"/>
</dbReference>